<dbReference type="InterPro" id="IPR013939">
    <property type="entry name" value="Regulatory_Dfp1/Him1"/>
</dbReference>
<organism evidence="7 8">
    <name type="scientific">Huiozyma naganishii (strain ATCC MYA-139 / BCRC 22969 / CBS 8797 / KCTC 17520 / NBRC 10181 / NCYC 3082 / Yp74L-3)</name>
    <name type="common">Yeast</name>
    <name type="synonym">Kazachstania naganishii</name>
    <dbReference type="NCBI Taxonomy" id="1071383"/>
    <lineage>
        <taxon>Eukaryota</taxon>
        <taxon>Fungi</taxon>
        <taxon>Dikarya</taxon>
        <taxon>Ascomycota</taxon>
        <taxon>Saccharomycotina</taxon>
        <taxon>Saccharomycetes</taxon>
        <taxon>Saccharomycetales</taxon>
        <taxon>Saccharomycetaceae</taxon>
        <taxon>Huiozyma</taxon>
    </lineage>
</organism>
<dbReference type="EMBL" id="HE978323">
    <property type="protein sequence ID" value="CCK72307.1"/>
    <property type="molecule type" value="Genomic_DNA"/>
</dbReference>
<dbReference type="Proteomes" id="UP000006310">
    <property type="component" value="Chromosome 10"/>
</dbReference>
<feature type="domain" description="DBF4-type" evidence="6">
    <location>
        <begin position="405"/>
        <end position="454"/>
    </location>
</feature>
<evidence type="ECO:0000256" key="5">
    <source>
        <dbReference type="SAM" id="MobiDB-lite"/>
    </source>
</evidence>
<name>J7S2Y3_HUIN7</name>
<proteinExistence type="predicted"/>
<accession>J7S2Y3</accession>
<dbReference type="HOGENOM" id="CLU_602785_0_0_1"/>
<dbReference type="OMA" id="PFMEHES"/>
<keyword evidence="3" id="KW-0862">Zinc</keyword>
<dbReference type="Pfam" id="PF08630">
    <property type="entry name" value="Dfp1_Him1_M"/>
    <property type="match status" value="1"/>
</dbReference>
<evidence type="ECO:0000256" key="1">
    <source>
        <dbReference type="ARBA" id="ARBA00022723"/>
    </source>
</evidence>
<evidence type="ECO:0000256" key="3">
    <source>
        <dbReference type="ARBA" id="ARBA00022833"/>
    </source>
</evidence>
<keyword evidence="1" id="KW-0479">Metal-binding</keyword>
<dbReference type="GO" id="GO:0031431">
    <property type="term" value="C:Dbf4-dependent protein kinase complex"/>
    <property type="evidence" value="ECO:0007669"/>
    <property type="project" value="TreeGrafter"/>
</dbReference>
<dbReference type="PROSITE" id="PS51265">
    <property type="entry name" value="ZF_DBF4"/>
    <property type="match status" value="1"/>
</dbReference>
<dbReference type="GO" id="GO:0008270">
    <property type="term" value="F:zinc ion binding"/>
    <property type="evidence" value="ECO:0007669"/>
    <property type="project" value="UniProtKB-KW"/>
</dbReference>
<reference evidence="7 8" key="1">
    <citation type="journal article" date="2011" name="Proc. Natl. Acad. Sci. U.S.A.">
        <title>Evolutionary erosion of yeast sex chromosomes by mating-type switching accidents.</title>
        <authorList>
            <person name="Gordon J.L."/>
            <person name="Armisen D."/>
            <person name="Proux-Wera E."/>
            <person name="Oheigeartaigh S.S."/>
            <person name="Byrne K.P."/>
            <person name="Wolfe K.H."/>
        </authorList>
    </citation>
    <scope>NUCLEOTIDE SEQUENCE [LARGE SCALE GENOMIC DNA]</scope>
    <source>
        <strain evidence="8">ATCC MYA-139 / BCRC 22969 / CBS 8797 / CCRC 22969 / KCTC 17520 / NBRC 10181 / NCYC 3082</strain>
    </source>
</reference>
<dbReference type="GO" id="GO:1901987">
    <property type="term" value="P:regulation of cell cycle phase transition"/>
    <property type="evidence" value="ECO:0007669"/>
    <property type="project" value="TreeGrafter"/>
</dbReference>
<evidence type="ECO:0000256" key="4">
    <source>
        <dbReference type="PROSITE-ProRule" id="PRU00600"/>
    </source>
</evidence>
<dbReference type="GO" id="GO:0043539">
    <property type="term" value="F:protein serine/threonine kinase activator activity"/>
    <property type="evidence" value="ECO:0007669"/>
    <property type="project" value="TreeGrafter"/>
</dbReference>
<protein>
    <recommendedName>
        <fullName evidence="6">DBF4-type domain-containing protein</fullName>
    </recommendedName>
</protein>
<evidence type="ECO:0000313" key="8">
    <source>
        <dbReference type="Proteomes" id="UP000006310"/>
    </source>
</evidence>
<dbReference type="InterPro" id="IPR038545">
    <property type="entry name" value="Znf_DBF_sf"/>
</dbReference>
<dbReference type="InterPro" id="IPR036420">
    <property type="entry name" value="BRCT_dom_sf"/>
</dbReference>
<dbReference type="Gene3D" id="6.10.250.3410">
    <property type="entry name" value="DBF zinc finger"/>
    <property type="match status" value="1"/>
</dbReference>
<dbReference type="AlphaFoldDB" id="J7S2Y3"/>
<evidence type="ECO:0000259" key="6">
    <source>
        <dbReference type="PROSITE" id="PS51265"/>
    </source>
</evidence>
<feature type="compositionally biased region" description="Acidic residues" evidence="5">
    <location>
        <begin position="342"/>
        <end position="352"/>
    </location>
</feature>
<reference evidence="8" key="2">
    <citation type="submission" date="2012-08" db="EMBL/GenBank/DDBJ databases">
        <title>Genome sequence of Kazachstania naganishii.</title>
        <authorList>
            <person name="Gordon J.L."/>
            <person name="Armisen D."/>
            <person name="Proux-Wera E."/>
            <person name="OhEigeartaigh S.S."/>
            <person name="Byrne K.P."/>
            <person name="Wolfe K.H."/>
        </authorList>
    </citation>
    <scope>NUCLEOTIDE SEQUENCE [LARGE SCALE GENOMIC DNA]</scope>
    <source>
        <strain evidence="8">ATCC MYA-139 / BCRC 22969 / CBS 8797 / CCRC 22969 / KCTC 17520 / NBRC 10181 / NCYC 3082</strain>
    </source>
</reference>
<dbReference type="STRING" id="1071383.J7S2Y3"/>
<dbReference type="InterPro" id="IPR051590">
    <property type="entry name" value="Replication_Regulatory_Kinase"/>
</dbReference>
<dbReference type="GO" id="GO:0010571">
    <property type="term" value="P:positive regulation of nuclear cell cycle DNA replication"/>
    <property type="evidence" value="ECO:0007669"/>
    <property type="project" value="TreeGrafter"/>
</dbReference>
<sequence>MDGELDEQVVDILRANKSIEDFIKSGKSSQLICEGDTILEGSISNDSFKTKTKWDSLIEWQREWRGKLRDRRTNLVHLNENVPKKTPLTVKKNYAKQRLIYKKKFQKFGAEVVPTFHSKVNFLVLNTDADTKPIIKNPTVKIWNLDKTSRFFQRLEIDAKKMATAEEDEIGERNSDVQYFDKDPHVYLYDILQDYRPLICLRWTIEELNSKDDLPYPTLTSLGSYGACPFNRRNKSSETNHNTVRKRYLRDAFNKKYARKLKILYQKQAKPAESLLPAHYDEVACLEIPHNSRDSSKLFNELESRMLKRRQSSNFKFMSFTERDDGMVRMKADTGVTRDELADIYEEDDSDDDRYTNSTSETEAGSDEKPLSSSCNFQTRTDLVNGVNASIHTISDTKCVELSSAPKEYNYCENCSMKYNDLKEHRNTVSHTEFSNDNSKFAVLDAFLSRFVKS</sequence>
<keyword evidence="8" id="KW-1185">Reference proteome</keyword>
<dbReference type="OrthoDB" id="21380at2759"/>
<gene>
    <name evidence="7" type="primary">KNAG0J02260</name>
    <name evidence="7" type="ordered locus">KNAG_0J02260</name>
</gene>
<dbReference type="KEGG" id="kng:KNAG_0J02260"/>
<keyword evidence="2 4" id="KW-0863">Zinc-finger</keyword>
<dbReference type="GeneID" id="34528062"/>
<dbReference type="eggNOG" id="KOG4139">
    <property type="taxonomic scope" value="Eukaryota"/>
</dbReference>
<dbReference type="GO" id="GO:0003676">
    <property type="term" value="F:nucleic acid binding"/>
    <property type="evidence" value="ECO:0007669"/>
    <property type="project" value="InterPro"/>
</dbReference>
<dbReference type="RefSeq" id="XP_022466552.1">
    <property type="nucleotide sequence ID" value="XM_022610236.1"/>
</dbReference>
<dbReference type="PANTHER" id="PTHR15375">
    <property type="entry name" value="ACTIVATOR OF S-PHASE KINASE-RELATED"/>
    <property type="match status" value="1"/>
</dbReference>
<evidence type="ECO:0000256" key="2">
    <source>
        <dbReference type="ARBA" id="ARBA00022771"/>
    </source>
</evidence>
<dbReference type="Pfam" id="PF07535">
    <property type="entry name" value="zf-DBF"/>
    <property type="match status" value="1"/>
</dbReference>
<dbReference type="CDD" id="cd00027">
    <property type="entry name" value="BRCT"/>
    <property type="match status" value="1"/>
</dbReference>
<dbReference type="Gene3D" id="3.40.50.10190">
    <property type="entry name" value="BRCT domain"/>
    <property type="match status" value="1"/>
</dbReference>
<dbReference type="PANTHER" id="PTHR15375:SF26">
    <property type="entry name" value="PROTEIN CHIFFON"/>
    <property type="match status" value="1"/>
</dbReference>
<dbReference type="SMART" id="SM00586">
    <property type="entry name" value="ZnF_DBF"/>
    <property type="match status" value="1"/>
</dbReference>
<dbReference type="InterPro" id="IPR006572">
    <property type="entry name" value="Znf_DBF"/>
</dbReference>
<feature type="region of interest" description="Disordered" evidence="5">
    <location>
        <begin position="339"/>
        <end position="374"/>
    </location>
</feature>
<evidence type="ECO:0000313" key="7">
    <source>
        <dbReference type="EMBL" id="CCK72307.1"/>
    </source>
</evidence>